<keyword evidence="1" id="KW-1133">Transmembrane helix</keyword>
<feature type="transmembrane region" description="Helical" evidence="1">
    <location>
        <begin position="69"/>
        <end position="94"/>
    </location>
</feature>
<feature type="transmembrane region" description="Helical" evidence="1">
    <location>
        <begin position="36"/>
        <end position="57"/>
    </location>
</feature>
<dbReference type="GO" id="GO:0005886">
    <property type="term" value="C:plasma membrane"/>
    <property type="evidence" value="ECO:0007669"/>
    <property type="project" value="TreeGrafter"/>
</dbReference>
<keyword evidence="1" id="KW-0472">Membrane</keyword>
<protein>
    <recommendedName>
        <fullName evidence="3">Cytochrome B</fullName>
    </recommendedName>
</protein>
<gene>
    <name evidence="2" type="ORF">METZ01_LOCUS134071</name>
</gene>
<feature type="transmembrane region" description="Helical" evidence="1">
    <location>
        <begin position="151"/>
        <end position="174"/>
    </location>
</feature>
<evidence type="ECO:0000256" key="1">
    <source>
        <dbReference type="SAM" id="Phobius"/>
    </source>
</evidence>
<feature type="transmembrane region" description="Helical" evidence="1">
    <location>
        <begin position="121"/>
        <end position="139"/>
    </location>
</feature>
<dbReference type="PANTHER" id="PTHR42709:SF11">
    <property type="entry name" value="DEDA FAMILY PROTEIN"/>
    <property type="match status" value="1"/>
</dbReference>
<dbReference type="AlphaFoldDB" id="A0A381YXM7"/>
<keyword evidence="1" id="KW-0812">Transmembrane</keyword>
<name>A0A381YXM7_9ZZZZ</name>
<proteinExistence type="predicted"/>
<dbReference type="InterPro" id="IPR051311">
    <property type="entry name" value="DedA_domain"/>
</dbReference>
<dbReference type="PANTHER" id="PTHR42709">
    <property type="entry name" value="ALKALINE PHOSPHATASE LIKE PROTEIN"/>
    <property type="match status" value="1"/>
</dbReference>
<reference evidence="2" key="1">
    <citation type="submission" date="2018-05" db="EMBL/GenBank/DDBJ databases">
        <authorList>
            <person name="Lanie J.A."/>
            <person name="Ng W.-L."/>
            <person name="Kazmierczak K.M."/>
            <person name="Andrzejewski T.M."/>
            <person name="Davidsen T.M."/>
            <person name="Wayne K.J."/>
            <person name="Tettelin H."/>
            <person name="Glass J.I."/>
            <person name="Rusch D."/>
            <person name="Podicherti R."/>
            <person name="Tsui H.-C.T."/>
            <person name="Winkler M.E."/>
        </authorList>
    </citation>
    <scope>NUCLEOTIDE SEQUENCE</scope>
</reference>
<organism evidence="2">
    <name type="scientific">marine metagenome</name>
    <dbReference type="NCBI Taxonomy" id="408172"/>
    <lineage>
        <taxon>unclassified sequences</taxon>
        <taxon>metagenomes</taxon>
        <taxon>ecological metagenomes</taxon>
    </lineage>
</organism>
<accession>A0A381YXM7</accession>
<sequence>VVWVRFPLLLPKLTMNLIRKLYDWTLDKAGHPKAPWFLALIAFTESSFFPIPPDIILIPMIIAKRVKAWTYAFICTVSSVIGGVSGYFIGYFFFTNIGTLIVEYYDLSDQFNSFEVYYNQYGMWIVLGAGFTPFPFKFITIASGFFNLNIFLFIGVAIIARGLRFYLLALLLKIFGEMIKNLIDKYFNFLATLFFILLVGSIVLLKFL</sequence>
<dbReference type="EMBL" id="UINC01019206">
    <property type="protein sequence ID" value="SVA81217.1"/>
    <property type="molecule type" value="Genomic_DNA"/>
</dbReference>
<evidence type="ECO:0008006" key="3">
    <source>
        <dbReference type="Google" id="ProtNLM"/>
    </source>
</evidence>
<feature type="non-terminal residue" evidence="2">
    <location>
        <position position="1"/>
    </location>
</feature>
<evidence type="ECO:0000313" key="2">
    <source>
        <dbReference type="EMBL" id="SVA81217.1"/>
    </source>
</evidence>
<feature type="transmembrane region" description="Helical" evidence="1">
    <location>
        <begin position="186"/>
        <end position="205"/>
    </location>
</feature>